<evidence type="ECO:0000256" key="1">
    <source>
        <dbReference type="ARBA" id="ARBA00004924"/>
    </source>
</evidence>
<dbReference type="EMBL" id="MWUU01000008">
    <property type="protein sequence ID" value="PCF55128.1"/>
    <property type="molecule type" value="Genomic_DNA"/>
</dbReference>
<organism evidence="5 6">
    <name type="scientific">Staphylococcus delphini</name>
    <dbReference type="NCBI Taxonomy" id="53344"/>
    <lineage>
        <taxon>Bacteria</taxon>
        <taxon>Bacillati</taxon>
        <taxon>Bacillota</taxon>
        <taxon>Bacilli</taxon>
        <taxon>Bacillales</taxon>
        <taxon>Staphylococcaceae</taxon>
        <taxon>Staphylococcus</taxon>
        <taxon>Staphylococcus intermedius group</taxon>
    </lineage>
</organism>
<dbReference type="Pfam" id="PF04183">
    <property type="entry name" value="IucA_IucC"/>
    <property type="match status" value="1"/>
</dbReference>
<comment type="caution">
    <text evidence="5">The sequence shown here is derived from an EMBL/GenBank/DDBJ whole genome shotgun (WGS) entry which is preliminary data.</text>
</comment>
<dbReference type="Gene3D" id="1.10.510.40">
    <property type="match status" value="1"/>
</dbReference>
<evidence type="ECO:0000259" key="3">
    <source>
        <dbReference type="Pfam" id="PF04183"/>
    </source>
</evidence>
<dbReference type="AlphaFoldDB" id="A0A2A4GWW5"/>
<comment type="similarity">
    <text evidence="2">Belongs to the IucA/IucC family.</text>
</comment>
<accession>A0A2A4GWW5</accession>
<dbReference type="PANTHER" id="PTHR34384:SF5">
    <property type="entry name" value="L-2,3-DIAMINOPROPANOATE--CITRATE LIGASE"/>
    <property type="match status" value="1"/>
</dbReference>
<evidence type="ECO:0000256" key="2">
    <source>
        <dbReference type="ARBA" id="ARBA00007832"/>
    </source>
</evidence>
<dbReference type="InterPro" id="IPR022770">
    <property type="entry name" value="IucA/IucC-like_C"/>
</dbReference>
<dbReference type="GO" id="GO:0019290">
    <property type="term" value="P:siderophore biosynthetic process"/>
    <property type="evidence" value="ECO:0007669"/>
    <property type="project" value="InterPro"/>
</dbReference>
<evidence type="ECO:0000313" key="6">
    <source>
        <dbReference type="Proteomes" id="UP000218335"/>
    </source>
</evidence>
<proteinExistence type="inferred from homology"/>
<dbReference type="GO" id="GO:0016881">
    <property type="term" value="F:acid-amino acid ligase activity"/>
    <property type="evidence" value="ECO:0007669"/>
    <property type="project" value="UniProtKB-ARBA"/>
</dbReference>
<evidence type="ECO:0000259" key="4">
    <source>
        <dbReference type="Pfam" id="PF06276"/>
    </source>
</evidence>
<dbReference type="InterPro" id="IPR037455">
    <property type="entry name" value="LucA/IucC-like"/>
</dbReference>
<name>A0A2A4GWW5_9STAP</name>
<comment type="pathway">
    <text evidence="1">Siderophore biosynthesis.</text>
</comment>
<feature type="domain" description="Aerobactin siderophore biosynthesis IucA/IucC N-terminal" evidence="3">
    <location>
        <begin position="136"/>
        <end position="365"/>
    </location>
</feature>
<reference evidence="5 6" key="1">
    <citation type="journal article" date="2017" name="PLoS ONE">
        <title>Development of a real-time PCR for detection of Staphylococcus pseudintermedius using a novel automated comparison of whole-genome sequences.</title>
        <authorList>
            <person name="Verstappen K.M."/>
            <person name="Huijbregts L."/>
            <person name="Spaninks M."/>
            <person name="Wagenaar J.A."/>
            <person name="Fluit A.C."/>
            <person name="Duim B."/>
        </authorList>
    </citation>
    <scope>NUCLEOTIDE SEQUENCE [LARGE SCALE GENOMIC DNA]</scope>
    <source>
        <strain evidence="5 6">215070706401-1</strain>
    </source>
</reference>
<protein>
    <submittedName>
        <fullName evidence="5">Siderophore biosynthesis protein SbnE</fullName>
    </submittedName>
</protein>
<dbReference type="Gene3D" id="6.10.250.3370">
    <property type="match status" value="1"/>
</dbReference>
<evidence type="ECO:0000313" key="5">
    <source>
        <dbReference type="EMBL" id="PCF55128.1"/>
    </source>
</evidence>
<dbReference type="Proteomes" id="UP000218335">
    <property type="component" value="Unassembled WGS sequence"/>
</dbReference>
<gene>
    <name evidence="5" type="ORF">B5C08_07540</name>
</gene>
<dbReference type="RefSeq" id="WP_096592781.1">
    <property type="nucleotide sequence ID" value="NZ_MWRM01000003.1"/>
</dbReference>
<dbReference type="PANTHER" id="PTHR34384">
    <property type="entry name" value="L-2,3-DIAMINOPROPANOATE--CITRATE LIGASE"/>
    <property type="match status" value="1"/>
</dbReference>
<sequence length="572" mass="65607">MQNFKMNKRAEHAALERLLNIYFREKGCNPKKEGTSQWHIALKDDLTLRGKLRYVSSMGHHMYDSAVYLESIGHVSQLTPLEAIKYLLEAIAYDETSPTETTIVEAVYQDICNSISRTTRYLDQARRHAPPHQNHYIASEQSLYLGHPFHPTPKSAKGFTDEDIEQYAPECHVAFQLHYLAVDPALLVERYVPNYEARVDETVRQLAQIEEDEYTATYRLLPVHPYQIEVLKQQPTIQQHLANGTIQDLGQRGHVVYPTSSVRTVFVKALNIYLKLPIQVKITNFVRTNDFEQIERTLDAAEIVAAIKPEYETATFKLMFEQGYRALQPDNDAAIDILANSAMIVREGIEQYESLEEIHVLASLFETMPDEPTSKLDQAWLRSGLSREDWLTMYLNQVIWPMLELFAHTGISLEAHVQNTLIALEEGRPTVCFVRDLEGICVSERIATAQGMIPHQISADSPVVYTHHEAWHRFKYYVIVNHLGHLVSTLGKATGDEALLWQTVNRTLETWQERAEGHDVLIQCLEDLRYNPTFATKANLMSKLQERGEDPIYIKIPNPISQEEDSIYETTD</sequence>
<dbReference type="InterPro" id="IPR007310">
    <property type="entry name" value="Aerobactin_biosyn_IucA/IucC_N"/>
</dbReference>
<feature type="domain" description="Aerobactin siderophore biosynthesis IucA/IucC-like C-terminal" evidence="4">
    <location>
        <begin position="388"/>
        <end position="550"/>
    </location>
</feature>
<dbReference type="Pfam" id="PF06276">
    <property type="entry name" value="FhuF"/>
    <property type="match status" value="1"/>
</dbReference>